<dbReference type="RefSeq" id="WP_143381582.1">
    <property type="nucleotide sequence ID" value="NZ_CP041637.1"/>
</dbReference>
<dbReference type="Proteomes" id="UP000319209">
    <property type="component" value="Chromosome"/>
</dbReference>
<evidence type="ECO:0000313" key="2">
    <source>
        <dbReference type="EMBL" id="QDO94706.1"/>
    </source>
</evidence>
<protein>
    <submittedName>
        <fullName evidence="2">GNAT family N-acetyltransferase</fullName>
    </submittedName>
</protein>
<dbReference type="OrthoDB" id="5319888at2"/>
<accession>A0A516GT56</accession>
<dbReference type="EMBL" id="CP041637">
    <property type="protein sequence ID" value="QDO94706.1"/>
    <property type="molecule type" value="Genomic_DNA"/>
</dbReference>
<gene>
    <name evidence="2" type="ORF">FNB79_12285</name>
</gene>
<keyword evidence="2" id="KW-0808">Transferase</keyword>
<evidence type="ECO:0000259" key="1">
    <source>
        <dbReference type="PROSITE" id="PS51186"/>
    </source>
</evidence>
<dbReference type="SUPFAM" id="SSF55729">
    <property type="entry name" value="Acyl-CoA N-acyltransferases (Nat)"/>
    <property type="match status" value="1"/>
</dbReference>
<dbReference type="InterPro" id="IPR016181">
    <property type="entry name" value="Acyl_CoA_acyltransferase"/>
</dbReference>
<proteinExistence type="predicted"/>
<dbReference type="InterPro" id="IPR000182">
    <property type="entry name" value="GNAT_dom"/>
</dbReference>
<name>A0A516GT56_9FLAO</name>
<dbReference type="CDD" id="cd04301">
    <property type="entry name" value="NAT_SF"/>
    <property type="match status" value="1"/>
</dbReference>
<sequence length="185" mass="21100">MHIRKATRTDSKAIAELLLTAMETIVYEFIGVADYNEALAFLEHFTKQQNNQYSYQNCYVVENEHQVIAAINCYDGACLASLRQSIQQYINSHYNSTLNPEDETEPGEIYIDSFAVIKSEQGKGIGAMLLKFIIQTYVYKQHNILGLLVEEHNPKAENLYINLGFKIVGTRCLVGKRLKHLQYTA</sequence>
<dbReference type="PROSITE" id="PS51186">
    <property type="entry name" value="GNAT"/>
    <property type="match status" value="1"/>
</dbReference>
<dbReference type="Gene3D" id="3.40.630.30">
    <property type="match status" value="1"/>
</dbReference>
<reference evidence="2 3" key="1">
    <citation type="submission" date="2019-07" db="EMBL/GenBank/DDBJ databases">
        <title>Genome sequencing for Formosa sp. PS13.</title>
        <authorList>
            <person name="Park S.-J."/>
        </authorList>
    </citation>
    <scope>NUCLEOTIDE SEQUENCE [LARGE SCALE GENOMIC DNA]</scope>
    <source>
        <strain evidence="2 3">PS13</strain>
    </source>
</reference>
<dbReference type="Pfam" id="PF00583">
    <property type="entry name" value="Acetyltransf_1"/>
    <property type="match status" value="1"/>
</dbReference>
<keyword evidence="3" id="KW-1185">Reference proteome</keyword>
<feature type="domain" description="N-acetyltransferase" evidence="1">
    <location>
        <begin position="1"/>
        <end position="185"/>
    </location>
</feature>
<dbReference type="GO" id="GO:0016747">
    <property type="term" value="F:acyltransferase activity, transferring groups other than amino-acyl groups"/>
    <property type="evidence" value="ECO:0007669"/>
    <property type="project" value="InterPro"/>
</dbReference>
<organism evidence="2 3">
    <name type="scientific">Formosa sediminum</name>
    <dbReference type="NCBI Taxonomy" id="2594004"/>
    <lineage>
        <taxon>Bacteria</taxon>
        <taxon>Pseudomonadati</taxon>
        <taxon>Bacteroidota</taxon>
        <taxon>Flavobacteriia</taxon>
        <taxon>Flavobacteriales</taxon>
        <taxon>Flavobacteriaceae</taxon>
        <taxon>Formosa</taxon>
    </lineage>
</organism>
<evidence type="ECO:0000313" key="3">
    <source>
        <dbReference type="Proteomes" id="UP000319209"/>
    </source>
</evidence>
<dbReference type="AlphaFoldDB" id="A0A516GT56"/>
<dbReference type="KEGG" id="fop:FNB79_12285"/>